<dbReference type="VEuPathDB" id="AmoebaDB:DICPUDRAFT_28690"/>
<dbReference type="GeneID" id="10502131"/>
<dbReference type="InParanoid" id="F0ZCE1"/>
<evidence type="ECO:0000259" key="4">
    <source>
        <dbReference type="PROSITE" id="PS01186"/>
    </source>
</evidence>
<dbReference type="Pfam" id="PF25820">
    <property type="entry name" value="DUF7949"/>
    <property type="match status" value="1"/>
</dbReference>
<dbReference type="OMA" id="METIECE"/>
<dbReference type="KEGG" id="dpp:DICPUDRAFT_28690"/>
<feature type="transmembrane region" description="Helical" evidence="2">
    <location>
        <begin position="887"/>
        <end position="910"/>
    </location>
</feature>
<dbReference type="InterPro" id="IPR055463">
    <property type="entry name" value="DUF7035"/>
</dbReference>
<keyword evidence="6" id="KW-1185">Reference proteome</keyword>
<evidence type="ECO:0000259" key="3">
    <source>
        <dbReference type="PROSITE" id="PS00022"/>
    </source>
</evidence>
<name>F0ZCE1_DICPU</name>
<dbReference type="InterPro" id="IPR055462">
    <property type="entry name" value="DUF7034"/>
</dbReference>
<dbReference type="Pfam" id="PF23033">
    <property type="entry name" value="DUF7034"/>
    <property type="match status" value="1"/>
</dbReference>
<gene>
    <name evidence="5" type="ORF">DICPUDRAFT_28690</name>
</gene>
<protein>
    <recommendedName>
        <fullName evidence="3 4">EGF-like domain-containing protein</fullName>
    </recommendedName>
</protein>
<dbReference type="InterPro" id="IPR000742">
    <property type="entry name" value="EGF"/>
</dbReference>
<evidence type="ECO:0000256" key="2">
    <source>
        <dbReference type="SAM" id="Phobius"/>
    </source>
</evidence>
<evidence type="ECO:0000313" key="5">
    <source>
        <dbReference type="EMBL" id="EGC38428.1"/>
    </source>
</evidence>
<dbReference type="AlphaFoldDB" id="F0ZCE1"/>
<dbReference type="InterPro" id="IPR057709">
    <property type="entry name" value="DUF7949"/>
</dbReference>
<keyword evidence="2" id="KW-0812">Transmembrane</keyword>
<dbReference type="RefSeq" id="XP_003285089.1">
    <property type="nucleotide sequence ID" value="XM_003285041.1"/>
</dbReference>
<accession>F0ZCE1</accession>
<evidence type="ECO:0000256" key="1">
    <source>
        <dbReference type="SAM" id="MobiDB-lite"/>
    </source>
</evidence>
<dbReference type="eggNOG" id="ENOG502SC7H">
    <property type="taxonomic scope" value="Eukaryota"/>
</dbReference>
<organism evidence="5 6">
    <name type="scientific">Dictyostelium purpureum</name>
    <name type="common">Slime mold</name>
    <dbReference type="NCBI Taxonomy" id="5786"/>
    <lineage>
        <taxon>Eukaryota</taxon>
        <taxon>Amoebozoa</taxon>
        <taxon>Evosea</taxon>
        <taxon>Eumycetozoa</taxon>
        <taxon>Dictyostelia</taxon>
        <taxon>Dictyosteliales</taxon>
        <taxon>Dictyosteliaceae</taxon>
        <taxon>Dictyostelium</taxon>
    </lineage>
</organism>
<evidence type="ECO:0000313" key="6">
    <source>
        <dbReference type="Proteomes" id="UP000001064"/>
    </source>
</evidence>
<dbReference type="Pfam" id="PF22933">
    <property type="entry name" value="ComC_SSD"/>
    <property type="match status" value="1"/>
</dbReference>
<feature type="domain" description="EGF-like" evidence="3 4">
    <location>
        <begin position="613"/>
        <end position="624"/>
    </location>
</feature>
<feature type="compositionally biased region" description="Polar residues" evidence="1">
    <location>
        <begin position="334"/>
        <end position="352"/>
    </location>
</feature>
<keyword evidence="2" id="KW-1133">Transmembrane helix</keyword>
<sequence length="931" mass="103726">MSPPRVTHLEFIHISGFIFLFKVGLSDETAVKQILIGKDFKKSIACESIIDGDSKNGLFESAIDIEDLDGYLALDSYGNQKDFYKDSYLYTNSEGFSVYFTIPVPDVQLKIENVTYLVNDIDIADKPCYNTIYFNSSTIPRDYPLKFLLTDDISTEDFQENLIKESTIRWDDRLKLFYCDFIVPKNTNHKVINYKISSPYKGVKSHAFPPLRVLKTNFDNDGPIISSITNIDGKTGWRIGITDTPNGFSNGYIKAIGSKDSSIFKFNFTIANAIQGGTIYDGQYEFVIDIPGRCIAQNFTIEYIYLEDTNKRISRYSRGDKNYKPEKDPLRNFNGESSVTRATSTCSKTTFDTSPPELTSFTPSTISIDVGSLDRNIVFKFAAQDPDSGLMLSQKPKVYLTSINMETIECESNIISSTEDWASYECKMEIPLGFGYPGNLLVSVYGFINNEGYYSGFANDAPEIGSYSRIETTLSPTPILTSYEPMLYYSTSDIIVYGHHLDSVSYVNITYSDGITRSYSNLKKFGKSAIVIAKDDIAIIGPFNVTAFYPTKTNTIIVLPTYFNTTGLLKPFEPTSTPELTKTPIPTNKPQQCLGSPLCGGPSHGKCVENQGCVCVSPWIGIDCSSRIVIVDPPLANNSDPSTEIVLPDSKNENGNNYTVTYKSLITLVSLREINIFGDVIYSKSFDKWIVTTQDNSTFIYKTSLEIKNTTTTNVTVTLKWFSNETTISFADQQLLMYPSTIKYTIEIGNYPFQSSLTSLQLVMSALLQSNTTDNICSAKEFGETTSGDNSNYLKIQVDDHSLYGRFIKRGFIDSTIKSVSNILLDKDMNPITSTQTLQSYIGIQIDNFKESVIIDPDFSVLLDSSSASSKTNSICLRKSKLTGSQIAGIVIGCVAFVAVVSISIVYTIYKNKKNKQFMKDVAVKLGQLNN</sequence>
<dbReference type="InterPro" id="IPR054484">
    <property type="entry name" value="ComC_SSD"/>
</dbReference>
<dbReference type="OrthoDB" id="5951731at2759"/>
<dbReference type="PROSITE" id="PS00022">
    <property type="entry name" value="EGF_1"/>
    <property type="match status" value="1"/>
</dbReference>
<reference evidence="6" key="1">
    <citation type="journal article" date="2011" name="Genome Biol.">
        <title>Comparative genomics of the social amoebae Dictyostelium discoideum and Dictyostelium purpureum.</title>
        <authorList>
            <consortium name="US DOE Joint Genome Institute (JGI-PGF)"/>
            <person name="Sucgang R."/>
            <person name="Kuo A."/>
            <person name="Tian X."/>
            <person name="Salerno W."/>
            <person name="Parikh A."/>
            <person name="Feasley C.L."/>
            <person name="Dalin E."/>
            <person name="Tu H."/>
            <person name="Huang E."/>
            <person name="Barry K."/>
            <person name="Lindquist E."/>
            <person name="Shapiro H."/>
            <person name="Bruce D."/>
            <person name="Schmutz J."/>
            <person name="Salamov A."/>
            <person name="Fey P."/>
            <person name="Gaudet P."/>
            <person name="Anjard C."/>
            <person name="Babu M.M."/>
            <person name="Basu S."/>
            <person name="Bushmanova Y."/>
            <person name="van der Wel H."/>
            <person name="Katoh-Kurasawa M."/>
            <person name="Dinh C."/>
            <person name="Coutinho P.M."/>
            <person name="Saito T."/>
            <person name="Elias M."/>
            <person name="Schaap P."/>
            <person name="Kay R.R."/>
            <person name="Henrissat B."/>
            <person name="Eichinger L."/>
            <person name="Rivero F."/>
            <person name="Putnam N.H."/>
            <person name="West C.M."/>
            <person name="Loomis W.F."/>
            <person name="Chisholm R.L."/>
            <person name="Shaulsky G."/>
            <person name="Strassmann J.E."/>
            <person name="Queller D.C."/>
            <person name="Kuspa A."/>
            <person name="Grigoriev I.V."/>
        </authorList>
    </citation>
    <scope>NUCLEOTIDE SEQUENCE [LARGE SCALE GENOMIC DNA]</scope>
    <source>
        <strain evidence="6">QSDP1</strain>
    </source>
</reference>
<dbReference type="Pfam" id="PF23034">
    <property type="entry name" value="DUF7035"/>
    <property type="match status" value="1"/>
</dbReference>
<dbReference type="EMBL" id="GL870977">
    <property type="protein sequence ID" value="EGC38428.1"/>
    <property type="molecule type" value="Genomic_DNA"/>
</dbReference>
<dbReference type="PROSITE" id="PS01186">
    <property type="entry name" value="EGF_2"/>
    <property type="match status" value="1"/>
</dbReference>
<proteinExistence type="predicted"/>
<feature type="compositionally biased region" description="Basic and acidic residues" evidence="1">
    <location>
        <begin position="317"/>
        <end position="330"/>
    </location>
</feature>
<dbReference type="PANTHER" id="PTHR31378:SF29">
    <property type="entry name" value="EGF-LIKE DOMAIN-CONTAINING PROTEIN-RELATED"/>
    <property type="match status" value="1"/>
</dbReference>
<keyword evidence="2" id="KW-0472">Membrane</keyword>
<dbReference type="Proteomes" id="UP000001064">
    <property type="component" value="Unassembled WGS sequence"/>
</dbReference>
<feature type="region of interest" description="Disordered" evidence="1">
    <location>
        <begin position="317"/>
        <end position="352"/>
    </location>
</feature>
<dbReference type="PANTHER" id="PTHR31378">
    <property type="entry name" value="EGF-LIKE DOMAIN-CONTAINING PROTEIN-RELATED-RELATED"/>
    <property type="match status" value="1"/>
</dbReference>